<comment type="caution">
    <text evidence="1">The sequence shown here is derived from an EMBL/GenBank/DDBJ whole genome shotgun (WGS) entry which is preliminary data.</text>
</comment>
<evidence type="ECO:0000313" key="2">
    <source>
        <dbReference type="Proteomes" id="UP001054837"/>
    </source>
</evidence>
<sequence>MSKRNGHFFVATFFNNLSSLGVEENIGMRGAFFSFFFSSECAGVRKITKIVLRDSLACLFLHERIASFCVLRIFQIGAKRRAGLGSVDVTFFPKESALYPD</sequence>
<organism evidence="1 2">
    <name type="scientific">Caerostris darwini</name>
    <dbReference type="NCBI Taxonomy" id="1538125"/>
    <lineage>
        <taxon>Eukaryota</taxon>
        <taxon>Metazoa</taxon>
        <taxon>Ecdysozoa</taxon>
        <taxon>Arthropoda</taxon>
        <taxon>Chelicerata</taxon>
        <taxon>Arachnida</taxon>
        <taxon>Araneae</taxon>
        <taxon>Araneomorphae</taxon>
        <taxon>Entelegynae</taxon>
        <taxon>Araneoidea</taxon>
        <taxon>Araneidae</taxon>
        <taxon>Caerostris</taxon>
    </lineage>
</organism>
<reference evidence="1 2" key="1">
    <citation type="submission" date="2021-06" db="EMBL/GenBank/DDBJ databases">
        <title>Caerostris darwini draft genome.</title>
        <authorList>
            <person name="Kono N."/>
            <person name="Arakawa K."/>
        </authorList>
    </citation>
    <scope>NUCLEOTIDE SEQUENCE [LARGE SCALE GENOMIC DNA]</scope>
</reference>
<keyword evidence="2" id="KW-1185">Reference proteome</keyword>
<dbReference type="Proteomes" id="UP001054837">
    <property type="component" value="Unassembled WGS sequence"/>
</dbReference>
<dbReference type="AlphaFoldDB" id="A0AAV4VXK1"/>
<accession>A0AAV4VXK1</accession>
<gene>
    <name evidence="1" type="ORF">CDAR_100741</name>
</gene>
<name>A0AAV4VXK1_9ARAC</name>
<dbReference type="EMBL" id="BPLQ01013680">
    <property type="protein sequence ID" value="GIY73995.1"/>
    <property type="molecule type" value="Genomic_DNA"/>
</dbReference>
<protein>
    <submittedName>
        <fullName evidence="1">Uncharacterized protein</fullName>
    </submittedName>
</protein>
<evidence type="ECO:0000313" key="1">
    <source>
        <dbReference type="EMBL" id="GIY73995.1"/>
    </source>
</evidence>
<proteinExistence type="predicted"/>